<keyword evidence="1" id="KW-0813">Transport</keyword>
<reference evidence="9 10" key="1">
    <citation type="journal article" date="2007" name="Proc. Natl. Acad. Sci. U.S.A.">
        <title>The genome of Syntrophus aciditrophicus: life at the thermodynamic limit of microbial growth.</title>
        <authorList>
            <person name="McInerney M.J."/>
            <person name="Rohlin L."/>
            <person name="Mouttaki H."/>
            <person name="Kim U."/>
            <person name="Krupp R.S."/>
            <person name="Rios-Hernandez L."/>
            <person name="Sieber J."/>
            <person name="Struchtemeyer C.G."/>
            <person name="Bhattacharyya A."/>
            <person name="Campbell J.W."/>
            <person name="Gunsalus R.P."/>
        </authorList>
    </citation>
    <scope>NUCLEOTIDE SEQUENCE [LARGE SCALE GENOMIC DNA]</scope>
    <source>
        <strain evidence="9 10">SB</strain>
    </source>
</reference>
<dbReference type="PANTHER" id="PTHR43687:SF6">
    <property type="entry name" value="L-ASPARTATE SEMIALDEHYDE SULFURTRANSFERASE IRON-SULFUR SUBUNIT"/>
    <property type="match status" value="1"/>
</dbReference>
<evidence type="ECO:0000256" key="5">
    <source>
        <dbReference type="ARBA" id="ARBA00022982"/>
    </source>
</evidence>
<dbReference type="InParanoid" id="Q2LVQ9"/>
<sequence length="137" mass="15352">MYSKKVIIRYSAGVVDQPIIYQLVKKYDLVFNILKARIFPRREGVIVLELSGEKENFDQGISFLQEKGLRVEPLSKSVSRNTDKCVHCGACTAFCPTDALHMDRETMKVVFDPELCNGCGICVTACPARAMEINLGF</sequence>
<dbReference type="Pfam" id="PF09383">
    <property type="entry name" value="NIL"/>
    <property type="match status" value="1"/>
</dbReference>
<keyword evidence="3" id="KW-0479">Metal-binding</keyword>
<dbReference type="Proteomes" id="UP000001933">
    <property type="component" value="Chromosome"/>
</dbReference>
<feature type="domain" description="4Fe-4S ferredoxin-type" evidence="8">
    <location>
        <begin position="107"/>
        <end position="136"/>
    </location>
</feature>
<keyword evidence="2" id="KW-0004">4Fe-4S</keyword>
<evidence type="ECO:0000256" key="7">
    <source>
        <dbReference type="ARBA" id="ARBA00023014"/>
    </source>
</evidence>
<dbReference type="OrthoDB" id="9808559at2"/>
<dbReference type="InterPro" id="IPR050572">
    <property type="entry name" value="Fe-S_Ferredoxin"/>
</dbReference>
<dbReference type="STRING" id="56780.SYN_00800"/>
<protein>
    <submittedName>
        <fullName evidence="9">Ferridoxin</fullName>
    </submittedName>
</protein>
<accession>Q2LVQ9</accession>
<dbReference type="PANTHER" id="PTHR43687">
    <property type="entry name" value="ADENYLYLSULFATE REDUCTASE, BETA SUBUNIT"/>
    <property type="match status" value="1"/>
</dbReference>
<dbReference type="PROSITE" id="PS51379">
    <property type="entry name" value="4FE4S_FER_2"/>
    <property type="match status" value="2"/>
</dbReference>
<dbReference type="SUPFAM" id="SSF55021">
    <property type="entry name" value="ACT-like"/>
    <property type="match status" value="1"/>
</dbReference>
<dbReference type="HOGENOM" id="CLU_152999_0_0_7"/>
<keyword evidence="10" id="KW-1185">Reference proteome</keyword>
<keyword evidence="6" id="KW-0408">Iron</keyword>
<keyword evidence="7" id="KW-0411">Iron-sulfur</keyword>
<evidence type="ECO:0000256" key="4">
    <source>
        <dbReference type="ARBA" id="ARBA00022737"/>
    </source>
</evidence>
<evidence type="ECO:0000259" key="8">
    <source>
        <dbReference type="PROSITE" id="PS51379"/>
    </source>
</evidence>
<dbReference type="eggNOG" id="COG1148">
    <property type="taxonomic scope" value="Bacteria"/>
</dbReference>
<evidence type="ECO:0000313" key="9">
    <source>
        <dbReference type="EMBL" id="ABC78171.1"/>
    </source>
</evidence>
<dbReference type="Gene3D" id="3.30.70.260">
    <property type="match status" value="1"/>
</dbReference>
<dbReference type="InterPro" id="IPR017900">
    <property type="entry name" value="4Fe4S_Fe_S_CS"/>
</dbReference>
<keyword evidence="4" id="KW-0677">Repeat</keyword>
<dbReference type="InterPro" id="IPR018449">
    <property type="entry name" value="NIL_domain"/>
</dbReference>
<name>Q2LVQ9_SYNAS</name>
<dbReference type="GO" id="GO:0046872">
    <property type="term" value="F:metal ion binding"/>
    <property type="evidence" value="ECO:0007669"/>
    <property type="project" value="UniProtKB-KW"/>
</dbReference>
<evidence type="ECO:0000256" key="6">
    <source>
        <dbReference type="ARBA" id="ARBA00023004"/>
    </source>
</evidence>
<keyword evidence="5" id="KW-0249">Electron transport</keyword>
<dbReference type="KEGG" id="sat:SYN_00800"/>
<dbReference type="SMART" id="SM00930">
    <property type="entry name" value="NIL"/>
    <property type="match status" value="1"/>
</dbReference>
<evidence type="ECO:0000256" key="3">
    <source>
        <dbReference type="ARBA" id="ARBA00022723"/>
    </source>
</evidence>
<dbReference type="PROSITE" id="PS00198">
    <property type="entry name" value="4FE4S_FER_1"/>
    <property type="match status" value="1"/>
</dbReference>
<dbReference type="InterPro" id="IPR017896">
    <property type="entry name" value="4Fe4S_Fe-S-bd"/>
</dbReference>
<dbReference type="RefSeq" id="WP_011418191.1">
    <property type="nucleotide sequence ID" value="NC_007759.1"/>
</dbReference>
<dbReference type="InterPro" id="IPR045865">
    <property type="entry name" value="ACT-like_dom_sf"/>
</dbReference>
<feature type="domain" description="4Fe-4S ferredoxin-type" evidence="8">
    <location>
        <begin position="76"/>
        <end position="105"/>
    </location>
</feature>
<dbReference type="EMBL" id="CP000252">
    <property type="protein sequence ID" value="ABC78171.1"/>
    <property type="molecule type" value="Genomic_DNA"/>
</dbReference>
<organism evidence="9 10">
    <name type="scientific">Syntrophus aciditrophicus (strain SB)</name>
    <dbReference type="NCBI Taxonomy" id="56780"/>
    <lineage>
        <taxon>Bacteria</taxon>
        <taxon>Pseudomonadati</taxon>
        <taxon>Thermodesulfobacteriota</taxon>
        <taxon>Syntrophia</taxon>
        <taxon>Syntrophales</taxon>
        <taxon>Syntrophaceae</taxon>
        <taxon>Syntrophus</taxon>
    </lineage>
</organism>
<gene>
    <name evidence="9" type="ORF">SYN_00800</name>
</gene>
<dbReference type="SUPFAM" id="SSF54862">
    <property type="entry name" value="4Fe-4S ferredoxins"/>
    <property type="match status" value="1"/>
</dbReference>
<dbReference type="GO" id="GO:0051539">
    <property type="term" value="F:4 iron, 4 sulfur cluster binding"/>
    <property type="evidence" value="ECO:0007669"/>
    <property type="project" value="UniProtKB-KW"/>
</dbReference>
<evidence type="ECO:0000256" key="1">
    <source>
        <dbReference type="ARBA" id="ARBA00022448"/>
    </source>
</evidence>
<dbReference type="Gene3D" id="3.30.70.20">
    <property type="match status" value="2"/>
</dbReference>
<evidence type="ECO:0000313" key="10">
    <source>
        <dbReference type="Proteomes" id="UP000001933"/>
    </source>
</evidence>
<dbReference type="Pfam" id="PF12838">
    <property type="entry name" value="Fer4_7"/>
    <property type="match status" value="1"/>
</dbReference>
<dbReference type="AlphaFoldDB" id="Q2LVQ9"/>
<proteinExistence type="predicted"/>
<evidence type="ECO:0000256" key="2">
    <source>
        <dbReference type="ARBA" id="ARBA00022485"/>
    </source>
</evidence>